<feature type="region of interest" description="Disordered" evidence="2">
    <location>
        <begin position="742"/>
        <end position="804"/>
    </location>
</feature>
<feature type="region of interest" description="Disordered" evidence="2">
    <location>
        <begin position="660"/>
        <end position="685"/>
    </location>
</feature>
<feature type="region of interest" description="Disordered" evidence="2">
    <location>
        <begin position="262"/>
        <end position="316"/>
    </location>
</feature>
<gene>
    <name evidence="4" type="ORF">LTR78_007639</name>
</gene>
<dbReference type="GO" id="GO:0005737">
    <property type="term" value="C:cytoplasm"/>
    <property type="evidence" value="ECO:0007669"/>
    <property type="project" value="TreeGrafter"/>
</dbReference>
<feature type="coiled-coil region" evidence="1">
    <location>
        <begin position="943"/>
        <end position="998"/>
    </location>
</feature>
<organism evidence="4 5">
    <name type="scientific">Recurvomyces mirabilis</name>
    <dbReference type="NCBI Taxonomy" id="574656"/>
    <lineage>
        <taxon>Eukaryota</taxon>
        <taxon>Fungi</taxon>
        <taxon>Dikarya</taxon>
        <taxon>Ascomycota</taxon>
        <taxon>Pezizomycotina</taxon>
        <taxon>Dothideomycetes</taxon>
        <taxon>Dothideomycetidae</taxon>
        <taxon>Mycosphaerellales</taxon>
        <taxon>Teratosphaeriaceae</taxon>
        <taxon>Recurvomyces</taxon>
    </lineage>
</organism>
<dbReference type="Pfam" id="PF24554">
    <property type="entry name" value="DUF7603"/>
    <property type="match status" value="1"/>
</dbReference>
<feature type="compositionally biased region" description="Basic and acidic residues" evidence="2">
    <location>
        <begin position="660"/>
        <end position="670"/>
    </location>
</feature>
<evidence type="ECO:0000256" key="2">
    <source>
        <dbReference type="SAM" id="MobiDB-lite"/>
    </source>
</evidence>
<evidence type="ECO:0000313" key="4">
    <source>
        <dbReference type="EMBL" id="KAK3672588.1"/>
    </source>
</evidence>
<dbReference type="AlphaFoldDB" id="A0AAE0WJA6"/>
<dbReference type="EMBL" id="JAUTXT010000032">
    <property type="protein sequence ID" value="KAK3672588.1"/>
    <property type="molecule type" value="Genomic_DNA"/>
</dbReference>
<dbReference type="PANTHER" id="PTHR45615:SF40">
    <property type="entry name" value="MYOSIN HEAVY CHAIN, NON-MUSCLE"/>
    <property type="match status" value="1"/>
</dbReference>
<feature type="compositionally biased region" description="Basic and acidic residues" evidence="2">
    <location>
        <begin position="19"/>
        <end position="34"/>
    </location>
</feature>
<feature type="coiled-coil region" evidence="1">
    <location>
        <begin position="420"/>
        <end position="563"/>
    </location>
</feature>
<feature type="compositionally biased region" description="Low complexity" evidence="2">
    <location>
        <begin position="115"/>
        <end position="132"/>
    </location>
</feature>
<feature type="domain" description="DUF7603" evidence="3">
    <location>
        <begin position="772"/>
        <end position="867"/>
    </location>
</feature>
<evidence type="ECO:0000259" key="3">
    <source>
        <dbReference type="Pfam" id="PF24554"/>
    </source>
</evidence>
<dbReference type="GO" id="GO:0032982">
    <property type="term" value="C:myosin filament"/>
    <property type="evidence" value="ECO:0007669"/>
    <property type="project" value="TreeGrafter"/>
</dbReference>
<feature type="compositionally biased region" description="Low complexity" evidence="2">
    <location>
        <begin position="588"/>
        <end position="601"/>
    </location>
</feature>
<dbReference type="InterPro" id="IPR056023">
    <property type="entry name" value="DUF7603"/>
</dbReference>
<dbReference type="GO" id="GO:0051015">
    <property type="term" value="F:actin filament binding"/>
    <property type="evidence" value="ECO:0007669"/>
    <property type="project" value="TreeGrafter"/>
</dbReference>
<feature type="region of interest" description="Disordered" evidence="2">
    <location>
        <begin position="388"/>
        <end position="408"/>
    </location>
</feature>
<feature type="region of interest" description="Disordered" evidence="2">
    <location>
        <begin position="1"/>
        <end position="36"/>
    </location>
</feature>
<comment type="caution">
    <text evidence="4">The sequence shown here is derived from an EMBL/GenBank/DDBJ whole genome shotgun (WGS) entry which is preliminary data.</text>
</comment>
<name>A0AAE0WJA6_9PEZI</name>
<feature type="region of interest" description="Disordered" evidence="2">
    <location>
        <begin position="909"/>
        <end position="936"/>
    </location>
</feature>
<feature type="compositionally biased region" description="Low complexity" evidence="2">
    <location>
        <begin position="1"/>
        <end position="11"/>
    </location>
</feature>
<dbReference type="GO" id="GO:0000146">
    <property type="term" value="F:microfilament motor activity"/>
    <property type="evidence" value="ECO:0007669"/>
    <property type="project" value="TreeGrafter"/>
</dbReference>
<keyword evidence="5" id="KW-1185">Reference proteome</keyword>
<feature type="compositionally biased region" description="Low complexity" evidence="2">
    <location>
        <begin position="399"/>
        <end position="408"/>
    </location>
</feature>
<evidence type="ECO:0000313" key="5">
    <source>
        <dbReference type="Proteomes" id="UP001274830"/>
    </source>
</evidence>
<evidence type="ECO:0000256" key="1">
    <source>
        <dbReference type="SAM" id="Coils"/>
    </source>
</evidence>
<feature type="compositionally biased region" description="Polar residues" evidence="2">
    <location>
        <begin position="268"/>
        <end position="287"/>
    </location>
</feature>
<dbReference type="PANTHER" id="PTHR45615">
    <property type="entry name" value="MYOSIN HEAVY CHAIN, NON-MUSCLE"/>
    <property type="match status" value="1"/>
</dbReference>
<dbReference type="GO" id="GO:0016460">
    <property type="term" value="C:myosin II complex"/>
    <property type="evidence" value="ECO:0007669"/>
    <property type="project" value="TreeGrafter"/>
</dbReference>
<feature type="region of interest" description="Disordered" evidence="2">
    <location>
        <begin position="588"/>
        <end position="639"/>
    </location>
</feature>
<accession>A0AAE0WJA6</accession>
<feature type="compositionally biased region" description="Basic and acidic residues" evidence="2">
    <location>
        <begin position="152"/>
        <end position="161"/>
    </location>
</feature>
<feature type="compositionally biased region" description="Basic and acidic residues" evidence="2">
    <location>
        <begin position="781"/>
        <end position="796"/>
    </location>
</feature>
<sequence length="1013" mass="113354">MGSPSHSRSSSFGADDYYSESRVEHTAEDTHGYDAYEQEDAVPAILKTQSSLAHIQVPSFRSFASSIPVPSPSTTKRKPPPFALARSPRAASFSLAERASPRLAEPSSRPFSLDSPLPQQPNGLLNQLSPPLTEDFTAQQEDRASHSYPYTHGHDRNESIDSRLLNNEAVASNRSSRRSSIPVNARYAHDQARSHAPKTSISSSDYSAVEHEVRGRRSMHIQQAPSMTLQQFDGVQRTLSDSSLLSEPTSLRDQRLKSPGRRAFFGWKSSSQRSGSESPTTTFSDRSLSPLPSPGITKPFAGSPMEGSVSTTRLTPSGLDIQKANARNDNSIYFENPDTPILLGSPETNAHVRELERELHQISSELAGSIKREMDLEDELYRLSLEMPSSNSEGRRSSDYFSDSGASSVRYPVTDPDARLVQMETKLRKAEQEKAQIKVDVASTMQSELARRRDLEQIVHALEEQLHKRFDEDERVTELEKNLDESRRRMEQERQAKDSFGDLYSATKLELVQHQNERDNLRDETVPNLRSRIEGLEAEAGDVQAIMYENTRLQQELAALKEAQSNARFGSIAEEGVPMSPVVGRGSLSRSNSLARNRSVRGGSITRTGSVLDRAEGGGRQRSGSVSAHQGPVSSEAVKEIEDQRDALHKALRLLISRHEKQQREHERAVKKLTRAKQQAETVTPKRTAYHAEVAFLKDEVTTLRKRTEDALEQKWQYEKGLSGVKMDLDRAEQETKGLRDLLQESNTQKNRHSVLSGYGSDYGDDEDVPDNMKLSISSAEHQRDNAREAAEDYRQRAASVDPSNAQALMSSAQRMEQLADRLEEQVQANVQLRDRLAEAVEKGEKEQKVSTGQIEDMQRKLAGMEDSVLEAQQHSETMLGNHETEVRRISEATSPSLQRLRISIPDAKRLSPAHSPLLPGSRSPRISKKRLSGATLSEASRTQALERKVRELEKLLREAEDDVQVVVRRVNRSQFEVAELQTERDAAMVQMRKLAALVEEERTRGEGLIEKL</sequence>
<proteinExistence type="predicted"/>
<keyword evidence="1" id="KW-0175">Coiled coil</keyword>
<protein>
    <recommendedName>
        <fullName evidence="3">DUF7603 domain-containing protein</fullName>
    </recommendedName>
</protein>
<reference evidence="4" key="1">
    <citation type="submission" date="2023-07" db="EMBL/GenBank/DDBJ databases">
        <title>Black Yeasts Isolated from many extreme environments.</title>
        <authorList>
            <person name="Coleine C."/>
            <person name="Stajich J.E."/>
            <person name="Selbmann L."/>
        </authorList>
    </citation>
    <scope>NUCLEOTIDE SEQUENCE</scope>
    <source>
        <strain evidence="4">CCFEE 5485</strain>
    </source>
</reference>
<dbReference type="Proteomes" id="UP001274830">
    <property type="component" value="Unassembled WGS sequence"/>
</dbReference>
<feature type="compositionally biased region" description="Polar residues" evidence="2">
    <location>
        <begin position="197"/>
        <end position="206"/>
    </location>
</feature>
<feature type="region of interest" description="Disordered" evidence="2">
    <location>
        <begin position="63"/>
        <end position="216"/>
    </location>
</feature>